<keyword evidence="4" id="KW-0997">Cell inner membrane</keyword>
<dbReference type="GO" id="GO:0015740">
    <property type="term" value="P:C4-dicarboxylate transport"/>
    <property type="evidence" value="ECO:0007669"/>
    <property type="project" value="TreeGrafter"/>
</dbReference>
<comment type="subcellular location">
    <subcellularLocation>
        <location evidence="1">Cell inner membrane</location>
        <topology evidence="1">Multi-pass membrane protein</topology>
    </subcellularLocation>
</comment>
<evidence type="ECO:0000256" key="9">
    <source>
        <dbReference type="SAM" id="Phobius"/>
    </source>
</evidence>
<evidence type="ECO:0000256" key="5">
    <source>
        <dbReference type="ARBA" id="ARBA00022692"/>
    </source>
</evidence>
<comment type="caution">
    <text evidence="11">The sequence shown here is derived from an EMBL/GenBank/DDBJ whole genome shotgun (WGS) entry which is preliminary data.</text>
</comment>
<keyword evidence="2" id="KW-0813">Transport</keyword>
<evidence type="ECO:0000313" key="12">
    <source>
        <dbReference type="Proteomes" id="UP000075737"/>
    </source>
</evidence>
<sequence length="159" mass="18174">MLKKLDRFINYIIEVLSMSLLVLMTVIVSWVVFSRYFLHKTPAWGEEASLLCMVWFGFLSMAIGVRDNLHLSITILDQFLSDKLKNILNWIGKILILGFSIFMIKEGIRMSQVATGNYMPGLKINSAFLYAVVPISGFAIIYYLVSSFIKEIYGKEATR</sequence>
<protein>
    <recommendedName>
        <fullName evidence="10">Tripartite ATP-independent periplasmic transporters DctQ component domain-containing protein</fullName>
    </recommendedName>
</protein>
<keyword evidence="6 9" id="KW-1133">Transmembrane helix</keyword>
<feature type="transmembrane region" description="Helical" evidence="9">
    <location>
        <begin position="12"/>
        <end position="33"/>
    </location>
</feature>
<organism evidence="11 12">
    <name type="scientific">Thermovenabulum gondwanense</name>
    <dbReference type="NCBI Taxonomy" id="520767"/>
    <lineage>
        <taxon>Bacteria</taxon>
        <taxon>Bacillati</taxon>
        <taxon>Bacillota</taxon>
        <taxon>Clostridia</taxon>
        <taxon>Thermosediminibacterales</taxon>
        <taxon>Thermosediminibacteraceae</taxon>
        <taxon>Thermovenabulum</taxon>
    </lineage>
</organism>
<feature type="transmembrane region" description="Helical" evidence="9">
    <location>
        <begin position="87"/>
        <end position="104"/>
    </location>
</feature>
<evidence type="ECO:0000256" key="8">
    <source>
        <dbReference type="ARBA" id="ARBA00038436"/>
    </source>
</evidence>
<dbReference type="EMBL" id="LOHZ01000015">
    <property type="protein sequence ID" value="KYO68712.1"/>
    <property type="molecule type" value="Genomic_DNA"/>
</dbReference>
<keyword evidence="3" id="KW-1003">Cell membrane</keyword>
<dbReference type="InterPro" id="IPR007387">
    <property type="entry name" value="TRAP_DctQ"/>
</dbReference>
<keyword evidence="7 9" id="KW-0472">Membrane</keyword>
<evidence type="ECO:0000256" key="2">
    <source>
        <dbReference type="ARBA" id="ARBA00022448"/>
    </source>
</evidence>
<reference evidence="11 12" key="1">
    <citation type="submission" date="2015-12" db="EMBL/GenBank/DDBJ databases">
        <title>Draft genome of Thermovenabulum gondwanense isolated from a red thermophilic microbial mat colonisisng an outflow channel of a bore well.</title>
        <authorList>
            <person name="Patel B.K."/>
        </authorList>
    </citation>
    <scope>NUCLEOTIDE SEQUENCE [LARGE SCALE GENOMIC DNA]</scope>
    <source>
        <strain evidence="11 12">R270</strain>
    </source>
</reference>
<proteinExistence type="inferred from homology"/>
<evidence type="ECO:0000256" key="6">
    <source>
        <dbReference type="ARBA" id="ARBA00022989"/>
    </source>
</evidence>
<dbReference type="Pfam" id="PF04290">
    <property type="entry name" value="DctQ"/>
    <property type="match status" value="1"/>
</dbReference>
<dbReference type="GO" id="GO:0005886">
    <property type="term" value="C:plasma membrane"/>
    <property type="evidence" value="ECO:0007669"/>
    <property type="project" value="UniProtKB-SubCell"/>
</dbReference>
<dbReference type="STRING" id="520767.ATZ99_02290"/>
<keyword evidence="12" id="KW-1185">Reference proteome</keyword>
<dbReference type="PANTHER" id="PTHR35011:SF11">
    <property type="entry name" value="TRAP TRANSPORTER SMALL PERMEASE PROTEIN"/>
    <property type="match status" value="1"/>
</dbReference>
<dbReference type="GO" id="GO:0022857">
    <property type="term" value="F:transmembrane transporter activity"/>
    <property type="evidence" value="ECO:0007669"/>
    <property type="project" value="TreeGrafter"/>
</dbReference>
<dbReference type="PANTHER" id="PTHR35011">
    <property type="entry name" value="2,3-DIKETO-L-GULONATE TRAP TRANSPORTER SMALL PERMEASE PROTEIN YIAM"/>
    <property type="match status" value="1"/>
</dbReference>
<dbReference type="Proteomes" id="UP000075737">
    <property type="component" value="Unassembled WGS sequence"/>
</dbReference>
<keyword evidence="5 9" id="KW-0812">Transmembrane</keyword>
<evidence type="ECO:0000259" key="10">
    <source>
        <dbReference type="Pfam" id="PF04290"/>
    </source>
</evidence>
<dbReference type="InterPro" id="IPR055348">
    <property type="entry name" value="DctQ"/>
</dbReference>
<evidence type="ECO:0000256" key="4">
    <source>
        <dbReference type="ARBA" id="ARBA00022519"/>
    </source>
</evidence>
<feature type="transmembrane region" description="Helical" evidence="9">
    <location>
        <begin position="48"/>
        <end position="66"/>
    </location>
</feature>
<dbReference type="AlphaFoldDB" id="A0A162N2Q6"/>
<feature type="domain" description="Tripartite ATP-independent periplasmic transporters DctQ component" evidence="10">
    <location>
        <begin position="24"/>
        <end position="150"/>
    </location>
</feature>
<dbReference type="RefSeq" id="WP_068747403.1">
    <property type="nucleotide sequence ID" value="NZ_LOHZ01000015.1"/>
</dbReference>
<gene>
    <name evidence="11" type="ORF">ATZ99_02290</name>
</gene>
<evidence type="ECO:0000256" key="1">
    <source>
        <dbReference type="ARBA" id="ARBA00004429"/>
    </source>
</evidence>
<accession>A0A162N2Q6</accession>
<evidence type="ECO:0000256" key="7">
    <source>
        <dbReference type="ARBA" id="ARBA00023136"/>
    </source>
</evidence>
<dbReference type="OrthoDB" id="49066at2"/>
<evidence type="ECO:0000313" key="11">
    <source>
        <dbReference type="EMBL" id="KYO68712.1"/>
    </source>
</evidence>
<evidence type="ECO:0000256" key="3">
    <source>
        <dbReference type="ARBA" id="ARBA00022475"/>
    </source>
</evidence>
<comment type="similarity">
    <text evidence="8">Belongs to the TRAP transporter small permease family.</text>
</comment>
<name>A0A162N2Q6_9FIRM</name>
<feature type="transmembrane region" description="Helical" evidence="9">
    <location>
        <begin position="124"/>
        <end position="145"/>
    </location>
</feature>